<dbReference type="SMART" id="SM00388">
    <property type="entry name" value="HisKA"/>
    <property type="match status" value="1"/>
</dbReference>
<sequence>MYTEERMNIGYVTPFIWGDISLTYLKGAMQVTEEHNANLICIIGQKPKDPHNNNSSANIIYDFIDKKNVNGLIAWASHYNQYLTSEETLAFFKKFSEIPIITISNRINNIPALITDNENGIHSLVSHLYNVHGYKKIAFVRGPSYHNVAQKRYHAFLNAMKTYNLEVNADLITTPLPFSEASGHTAVTLFVDERNLSFQKDIEAIICPSDFIALGVSNALKKRHVKIPNDVALVGFNNKRESIMCNPPITTIDPRNTTYGKIAARLLMNNLVHGTEIKTVNYIPTKLIVRRSCGCLEPMANTQDDSLFFSNEKYTEDIEAIKLSLRTFHSLTLKSLEHLWVDKMIDYFNTSLHNPDSDHFINYLQHLLDELKEYEEDIGVIQNFISEMRKFFLPTLKKNTLIIRASNLWNQARVQINLATEYTHANYQKKTDQFLVSLHSTTQTLTTTYSLTDLLEGISKILVDLQIPGCYISLYTNSQKPLNECQLIFGFNHNKRLVLEDNLYYNPKELLPKKYIPSYRYTMILHPLYFKDYQLGFVLFEVGPLEKANYHILCNEISSALYRIKMFEQLKTSEKQRTDLLRELEEKNQELELKIKKRTAAIQKVNEQLKNAIHEARSANLAKSRFLANMSHEIRTPLNCIIGFVEILNVTKSKTEQKEYINLIIEESERLMELINQILDFSKIESGKLSLNNEPFNLNTLLESLTSTYSTIASNKGLDYTLTIHSDIGEHLIGDSIRLRQVLVNLINNAIKFTYKGSVHLLVTKENESHDHITLLFEIKDTGIGIKENRQKEIFNLFEQAENSTTRKYGGTGLGTAISKQLVELMNGQIGVISQENTGSTFWFTAKFQKLDFDFNQTSYNLEKEYASMSLPDFDGNYKILLAEDYSTNQRLVSSHLNSIGIKVDIAENGIIAVNKAKANAYDLILMDIQMPEMDGIEATQILRNLPKHKQTSIIGLTANAFESDIKKYLSIGMNDIITKPFRKIPFLSKIIQHLTNQEVLQKEHTIHEAAITLQNEYLTNTPIDIHQLTEDLNGDTDFTYSLTKDFTNITKEQLKELETALKHKDYQKVETIAHTIKGAALNICAHRFANLAMDLEDATKNKSNYSSKLILNDLVEELMTLEKYLQNLSNENDGGLV</sequence>
<dbReference type="CDD" id="cd00082">
    <property type="entry name" value="HisKA"/>
    <property type="match status" value="1"/>
</dbReference>
<keyword evidence="16" id="KW-0175">Coiled coil</keyword>
<dbReference type="GO" id="GO:0005524">
    <property type="term" value="F:ATP binding"/>
    <property type="evidence" value="ECO:0007669"/>
    <property type="project" value="UniProtKB-KW"/>
</dbReference>
<dbReference type="SUPFAM" id="SSF47226">
    <property type="entry name" value="Histidine-containing phosphotransfer domain, HPT domain"/>
    <property type="match status" value="1"/>
</dbReference>
<dbReference type="PROSITE" id="PS50109">
    <property type="entry name" value="HIS_KIN"/>
    <property type="match status" value="1"/>
</dbReference>
<feature type="domain" description="HPt" evidence="19">
    <location>
        <begin position="1036"/>
        <end position="1133"/>
    </location>
</feature>
<keyword evidence="5 15" id="KW-0597">Phosphoprotein</keyword>
<evidence type="ECO:0000256" key="2">
    <source>
        <dbReference type="ARBA" id="ARBA00006402"/>
    </source>
</evidence>
<dbReference type="FunFam" id="3.30.565.10:FF:000010">
    <property type="entry name" value="Sensor histidine kinase RcsC"/>
    <property type="match status" value="1"/>
</dbReference>
<evidence type="ECO:0000256" key="12">
    <source>
        <dbReference type="ARBA" id="ARBA00024867"/>
    </source>
</evidence>
<feature type="modified residue" description="Phosphohistidine" evidence="14">
    <location>
        <position position="1075"/>
    </location>
</feature>
<evidence type="ECO:0000256" key="15">
    <source>
        <dbReference type="PROSITE-ProRule" id="PRU00169"/>
    </source>
</evidence>
<evidence type="ECO:0000256" key="7">
    <source>
        <dbReference type="ARBA" id="ARBA00022777"/>
    </source>
</evidence>
<dbReference type="SUPFAM" id="SSF55874">
    <property type="entry name" value="ATPase domain of HSP90 chaperone/DNA topoisomerase II/histidine kinase"/>
    <property type="match status" value="1"/>
</dbReference>
<dbReference type="Proteomes" id="UP000294545">
    <property type="component" value="Unassembled WGS sequence"/>
</dbReference>
<keyword evidence="7 20" id="KW-0418">Kinase</keyword>
<dbReference type="Pfam" id="PF02518">
    <property type="entry name" value="HATPase_c"/>
    <property type="match status" value="1"/>
</dbReference>
<evidence type="ECO:0000313" key="20">
    <source>
        <dbReference type="EMBL" id="TCK88009.1"/>
    </source>
</evidence>
<comment type="caution">
    <text evidence="20">The sequence shown here is derived from an EMBL/GenBank/DDBJ whole genome shotgun (WGS) entry which is preliminary data.</text>
</comment>
<dbReference type="SUPFAM" id="SSF53822">
    <property type="entry name" value="Periplasmic binding protein-like I"/>
    <property type="match status" value="1"/>
</dbReference>
<evidence type="ECO:0000256" key="3">
    <source>
        <dbReference type="ARBA" id="ARBA00012438"/>
    </source>
</evidence>
<dbReference type="InterPro" id="IPR028082">
    <property type="entry name" value="Peripla_BP_I"/>
</dbReference>
<dbReference type="InterPro" id="IPR004358">
    <property type="entry name" value="Sig_transdc_His_kin-like_C"/>
</dbReference>
<feature type="domain" description="Histidine kinase" evidence="17">
    <location>
        <begin position="629"/>
        <end position="850"/>
    </location>
</feature>
<dbReference type="PROSITE" id="PS50110">
    <property type="entry name" value="RESPONSE_REGULATORY"/>
    <property type="match status" value="1"/>
</dbReference>
<dbReference type="Gene3D" id="1.10.287.130">
    <property type="match status" value="1"/>
</dbReference>
<dbReference type="Pfam" id="PF13377">
    <property type="entry name" value="Peripla_BP_3"/>
    <property type="match status" value="1"/>
</dbReference>
<evidence type="ECO:0000259" key="19">
    <source>
        <dbReference type="PROSITE" id="PS50894"/>
    </source>
</evidence>
<keyword evidence="21" id="KW-1185">Reference proteome</keyword>
<dbReference type="EC" id="2.7.13.3" evidence="3"/>
<dbReference type="InterPro" id="IPR046335">
    <property type="entry name" value="LacI/GalR-like_sensor"/>
</dbReference>
<evidence type="ECO:0000256" key="10">
    <source>
        <dbReference type="ARBA" id="ARBA00023125"/>
    </source>
</evidence>
<feature type="domain" description="Response regulatory" evidence="18">
    <location>
        <begin position="879"/>
        <end position="995"/>
    </location>
</feature>
<dbReference type="PRINTS" id="PR00344">
    <property type="entry name" value="BCTRLSENSOR"/>
</dbReference>
<dbReference type="SMART" id="SM00448">
    <property type="entry name" value="REC"/>
    <property type="match status" value="1"/>
</dbReference>
<dbReference type="PANTHER" id="PTHR45339">
    <property type="entry name" value="HYBRID SIGNAL TRANSDUCTION HISTIDINE KINASE J"/>
    <property type="match status" value="1"/>
</dbReference>
<dbReference type="Pfam" id="PF00072">
    <property type="entry name" value="Response_reg"/>
    <property type="match status" value="1"/>
</dbReference>
<evidence type="ECO:0000256" key="4">
    <source>
        <dbReference type="ARBA" id="ARBA00018672"/>
    </source>
</evidence>
<proteinExistence type="inferred from homology"/>
<feature type="coiled-coil region" evidence="16">
    <location>
        <begin position="570"/>
        <end position="622"/>
    </location>
</feature>
<dbReference type="Gene3D" id="1.20.120.160">
    <property type="entry name" value="HPT domain"/>
    <property type="match status" value="1"/>
</dbReference>
<gene>
    <name evidence="20" type="ORF">EDC19_2656</name>
</gene>
<feature type="modified residue" description="4-aspartylphosphate" evidence="15">
    <location>
        <position position="928"/>
    </location>
</feature>
<dbReference type="AlphaFoldDB" id="A0A4R1MDA3"/>
<dbReference type="GO" id="GO:0003677">
    <property type="term" value="F:DNA binding"/>
    <property type="evidence" value="ECO:0007669"/>
    <property type="project" value="UniProtKB-KW"/>
</dbReference>
<dbReference type="CDD" id="cd17546">
    <property type="entry name" value="REC_hyHK_CKI1_RcsC-like"/>
    <property type="match status" value="1"/>
</dbReference>
<evidence type="ECO:0000256" key="6">
    <source>
        <dbReference type="ARBA" id="ARBA00022679"/>
    </source>
</evidence>
<evidence type="ECO:0000256" key="16">
    <source>
        <dbReference type="SAM" id="Coils"/>
    </source>
</evidence>
<name>A0A4R1MDA3_9FIRM</name>
<dbReference type="OrthoDB" id="9790669at2"/>
<dbReference type="CDD" id="cd06267">
    <property type="entry name" value="PBP1_LacI_sugar_binding-like"/>
    <property type="match status" value="1"/>
</dbReference>
<comment type="catalytic activity">
    <reaction evidence="1">
        <text>ATP + protein L-histidine = ADP + protein N-phospho-L-histidine.</text>
        <dbReference type="EC" id="2.7.13.3"/>
    </reaction>
</comment>
<organism evidence="20 21">
    <name type="scientific">Natranaerovirga hydrolytica</name>
    <dbReference type="NCBI Taxonomy" id="680378"/>
    <lineage>
        <taxon>Bacteria</taxon>
        <taxon>Bacillati</taxon>
        <taxon>Bacillota</taxon>
        <taxon>Clostridia</taxon>
        <taxon>Lachnospirales</taxon>
        <taxon>Natranaerovirgaceae</taxon>
        <taxon>Natranaerovirga</taxon>
    </lineage>
</organism>
<dbReference type="FunFam" id="1.10.287.130:FF:000001">
    <property type="entry name" value="Two-component sensor histidine kinase"/>
    <property type="match status" value="1"/>
</dbReference>
<keyword evidence="8" id="KW-0902">Two-component regulatory system</keyword>
<dbReference type="GO" id="GO:0005886">
    <property type="term" value="C:plasma membrane"/>
    <property type="evidence" value="ECO:0007669"/>
    <property type="project" value="UniProtKB-SubCell"/>
</dbReference>
<evidence type="ECO:0000256" key="1">
    <source>
        <dbReference type="ARBA" id="ARBA00000085"/>
    </source>
</evidence>
<dbReference type="InterPro" id="IPR003594">
    <property type="entry name" value="HATPase_dom"/>
</dbReference>
<dbReference type="Pfam" id="PF00512">
    <property type="entry name" value="HisKA"/>
    <property type="match status" value="1"/>
</dbReference>
<dbReference type="Gene3D" id="3.30.565.10">
    <property type="entry name" value="Histidine kinase-like ATPase, C-terminal domain"/>
    <property type="match status" value="1"/>
</dbReference>
<dbReference type="PANTHER" id="PTHR45339:SF3">
    <property type="entry name" value="HISTIDINE KINASE"/>
    <property type="match status" value="1"/>
</dbReference>
<dbReference type="Gene3D" id="3.40.50.2300">
    <property type="match status" value="3"/>
</dbReference>
<protein>
    <recommendedName>
        <fullName evidence="13">Circadian input-output histidine kinase CikA</fullName>
        <ecNumber evidence="3">2.7.13.3</ecNumber>
    </recommendedName>
    <alternativeName>
        <fullName evidence="4">Stage 0 sporulation protein A homolog</fullName>
    </alternativeName>
</protein>
<dbReference type="InterPro" id="IPR001789">
    <property type="entry name" value="Sig_transdc_resp-reg_receiver"/>
</dbReference>
<keyword evidence="6" id="KW-0808">Transferase</keyword>
<evidence type="ECO:0000256" key="8">
    <source>
        <dbReference type="ARBA" id="ARBA00023012"/>
    </source>
</evidence>
<dbReference type="SUPFAM" id="SSF47384">
    <property type="entry name" value="Homodimeric domain of signal transducing histidine kinase"/>
    <property type="match status" value="1"/>
</dbReference>
<reference evidence="20 21" key="1">
    <citation type="submission" date="2019-03" db="EMBL/GenBank/DDBJ databases">
        <title>Genomic Encyclopedia of Type Strains, Phase IV (KMG-IV): sequencing the most valuable type-strain genomes for metagenomic binning, comparative biology and taxonomic classification.</title>
        <authorList>
            <person name="Goeker M."/>
        </authorList>
    </citation>
    <scope>NUCLEOTIDE SEQUENCE [LARGE SCALE GENOMIC DNA]</scope>
    <source>
        <strain evidence="20 21">DSM 24176</strain>
    </source>
</reference>
<dbReference type="InterPro" id="IPR003661">
    <property type="entry name" value="HisK_dim/P_dom"/>
</dbReference>
<keyword evidence="9" id="KW-0805">Transcription regulation</keyword>
<dbReference type="CDD" id="cd16922">
    <property type="entry name" value="HATPase_EvgS-ArcB-TorS-like"/>
    <property type="match status" value="1"/>
</dbReference>
<dbReference type="InterPro" id="IPR011006">
    <property type="entry name" value="CheY-like_superfamily"/>
</dbReference>
<keyword evidence="11" id="KW-0804">Transcription</keyword>
<accession>A0A4R1MDA3</accession>
<evidence type="ECO:0000256" key="13">
    <source>
        <dbReference type="ARBA" id="ARBA00074306"/>
    </source>
</evidence>
<evidence type="ECO:0000256" key="11">
    <source>
        <dbReference type="ARBA" id="ARBA00023163"/>
    </source>
</evidence>
<evidence type="ECO:0000256" key="5">
    <source>
        <dbReference type="ARBA" id="ARBA00022553"/>
    </source>
</evidence>
<dbReference type="InterPro" id="IPR036097">
    <property type="entry name" value="HisK_dim/P_sf"/>
</dbReference>
<evidence type="ECO:0000259" key="17">
    <source>
        <dbReference type="PROSITE" id="PS50109"/>
    </source>
</evidence>
<dbReference type="GO" id="GO:0000155">
    <property type="term" value="F:phosphorelay sensor kinase activity"/>
    <property type="evidence" value="ECO:0007669"/>
    <property type="project" value="InterPro"/>
</dbReference>
<dbReference type="InterPro" id="IPR036890">
    <property type="entry name" value="HATPase_C_sf"/>
</dbReference>
<dbReference type="SUPFAM" id="SSF52172">
    <property type="entry name" value="CheY-like"/>
    <property type="match status" value="1"/>
</dbReference>
<keyword evidence="10" id="KW-0238">DNA-binding</keyword>
<evidence type="ECO:0000259" key="18">
    <source>
        <dbReference type="PROSITE" id="PS50110"/>
    </source>
</evidence>
<dbReference type="RefSeq" id="WP_132283314.1">
    <property type="nucleotide sequence ID" value="NZ_SMGQ01000017.1"/>
</dbReference>
<dbReference type="SMART" id="SM00387">
    <property type="entry name" value="HATPase_c"/>
    <property type="match status" value="1"/>
</dbReference>
<comment type="function">
    <text evidence="12">May play the central regulatory role in sporulation. It may be an element of the effector pathway responsible for the activation of sporulation genes in response to nutritional stress. Spo0A may act in concert with spo0H (a sigma factor) to control the expression of some genes that are critical to the sporulation process.</text>
</comment>
<comment type="similarity">
    <text evidence="2">In the N-terminal section; belongs to the phytochrome family.</text>
</comment>
<evidence type="ECO:0000256" key="14">
    <source>
        <dbReference type="PROSITE-ProRule" id="PRU00110"/>
    </source>
</evidence>
<dbReference type="EMBL" id="SMGQ01000017">
    <property type="protein sequence ID" value="TCK88009.1"/>
    <property type="molecule type" value="Genomic_DNA"/>
</dbReference>
<dbReference type="InterPro" id="IPR005467">
    <property type="entry name" value="His_kinase_dom"/>
</dbReference>
<evidence type="ECO:0000313" key="21">
    <source>
        <dbReference type="Proteomes" id="UP000294545"/>
    </source>
</evidence>
<dbReference type="Pfam" id="PF01627">
    <property type="entry name" value="Hpt"/>
    <property type="match status" value="1"/>
</dbReference>
<dbReference type="InterPro" id="IPR036641">
    <property type="entry name" value="HPT_dom_sf"/>
</dbReference>
<dbReference type="InterPro" id="IPR008207">
    <property type="entry name" value="Sig_transdc_His_kin_Hpt_dom"/>
</dbReference>
<dbReference type="PROSITE" id="PS50894">
    <property type="entry name" value="HPT"/>
    <property type="match status" value="1"/>
</dbReference>
<evidence type="ECO:0000256" key="9">
    <source>
        <dbReference type="ARBA" id="ARBA00023015"/>
    </source>
</evidence>